<name>A0A9E9CC66_9CYAN</name>
<evidence type="ECO:0000256" key="1">
    <source>
        <dbReference type="SAM" id="MobiDB-lite"/>
    </source>
</evidence>
<dbReference type="RefSeq" id="WP_268612229.1">
    <property type="nucleotide sequence ID" value="NZ_CP113797.1"/>
</dbReference>
<dbReference type="EMBL" id="CP113797">
    <property type="protein sequence ID" value="WAL62120.1"/>
    <property type="molecule type" value="Genomic_DNA"/>
</dbReference>
<dbReference type="Proteomes" id="UP001163152">
    <property type="component" value="Chromosome"/>
</dbReference>
<protein>
    <submittedName>
        <fullName evidence="2">Uncharacterized protein</fullName>
    </submittedName>
</protein>
<dbReference type="AlphaFoldDB" id="A0A9E9CC66"/>
<evidence type="ECO:0000313" key="3">
    <source>
        <dbReference type="Proteomes" id="UP001163152"/>
    </source>
</evidence>
<accession>A0A9E9CC66</accession>
<sequence>MLQVRSSVVSIHSRSRSPSSCSEAKQLNLTYVNLVIGVATFDLNGLPKEYFVTSKSVNGNWIQASFQALGLQSLLASSLQLEGFCHAIIHGEDRQVLVVRQPSNYLAVLLQADAVVSSDFIQWAQNFELALLKSESRFTQV</sequence>
<evidence type="ECO:0000313" key="2">
    <source>
        <dbReference type="EMBL" id="WAL62120.1"/>
    </source>
</evidence>
<dbReference type="KEGG" id="tsin:OXH18_09080"/>
<reference evidence="2" key="1">
    <citation type="submission" date="2022-12" db="EMBL/GenBank/DDBJ databases">
        <title>Polyphasic identification of a Novel Hot-Spring Cyanobacterium Ocullathermofonsia sinensis gen nov. sp. nov. and Genomic Insights on its Adaptations to the Thermal Habitat.</title>
        <authorList>
            <person name="Daroch M."/>
            <person name="Tang J."/>
            <person name="Jiang Y."/>
        </authorList>
    </citation>
    <scope>NUCLEOTIDE SEQUENCE</scope>
    <source>
        <strain evidence="2">PKUAC-SCTA174</strain>
    </source>
</reference>
<organism evidence="2 3">
    <name type="scientific">Thermocoleostomius sinensis A174</name>
    <dbReference type="NCBI Taxonomy" id="2016057"/>
    <lineage>
        <taxon>Bacteria</taxon>
        <taxon>Bacillati</taxon>
        <taxon>Cyanobacteriota</taxon>
        <taxon>Cyanophyceae</taxon>
        <taxon>Oculatellales</taxon>
        <taxon>Oculatellaceae</taxon>
        <taxon>Thermocoleostomius</taxon>
    </lineage>
</organism>
<feature type="region of interest" description="Disordered" evidence="1">
    <location>
        <begin position="1"/>
        <end position="20"/>
    </location>
</feature>
<gene>
    <name evidence="2" type="ORF">OXH18_09080</name>
</gene>
<proteinExistence type="predicted"/>
<keyword evidence="3" id="KW-1185">Reference proteome</keyword>